<dbReference type="SMART" id="SM00398">
    <property type="entry name" value="HMG"/>
    <property type="match status" value="2"/>
</dbReference>
<feature type="compositionally biased region" description="Low complexity" evidence="3">
    <location>
        <begin position="254"/>
        <end position="269"/>
    </location>
</feature>
<dbReference type="Proteomes" id="UP000217199">
    <property type="component" value="Unassembled WGS sequence"/>
</dbReference>
<evidence type="ECO:0000256" key="1">
    <source>
        <dbReference type="ARBA" id="ARBA00023125"/>
    </source>
</evidence>
<dbReference type="SUPFAM" id="SSF47095">
    <property type="entry name" value="HMG-box"/>
    <property type="match status" value="2"/>
</dbReference>
<dbReference type="Pfam" id="PF09011">
    <property type="entry name" value="HMG_box_2"/>
    <property type="match status" value="1"/>
</dbReference>
<feature type="region of interest" description="Disordered" evidence="3">
    <location>
        <begin position="378"/>
        <end position="399"/>
    </location>
</feature>
<evidence type="ECO:0000256" key="3">
    <source>
        <dbReference type="SAM" id="MobiDB-lite"/>
    </source>
</evidence>
<gene>
    <name evidence="5" type="ORF">PNOK_0396800</name>
</gene>
<feature type="region of interest" description="Disordered" evidence="3">
    <location>
        <begin position="254"/>
        <end position="316"/>
    </location>
</feature>
<dbReference type="InterPro" id="IPR050342">
    <property type="entry name" value="HMGB"/>
</dbReference>
<dbReference type="GO" id="GO:0003677">
    <property type="term" value="F:DNA binding"/>
    <property type="evidence" value="ECO:0007669"/>
    <property type="project" value="UniProtKB-UniRule"/>
</dbReference>
<feature type="compositionally biased region" description="Basic residues" evidence="3">
    <location>
        <begin position="555"/>
        <end position="565"/>
    </location>
</feature>
<dbReference type="OrthoDB" id="5550281at2759"/>
<evidence type="ECO:0000313" key="6">
    <source>
        <dbReference type="Proteomes" id="UP000217199"/>
    </source>
</evidence>
<dbReference type="InterPro" id="IPR036910">
    <property type="entry name" value="HMG_box_dom_sf"/>
</dbReference>
<feature type="compositionally biased region" description="Low complexity" evidence="3">
    <location>
        <begin position="164"/>
        <end position="184"/>
    </location>
</feature>
<dbReference type="EMBL" id="NBII01000003">
    <property type="protein sequence ID" value="PAV21341.1"/>
    <property type="molecule type" value="Genomic_DNA"/>
</dbReference>
<feature type="region of interest" description="Disordered" evidence="3">
    <location>
        <begin position="548"/>
        <end position="573"/>
    </location>
</feature>
<evidence type="ECO:0000256" key="2">
    <source>
        <dbReference type="PROSITE-ProRule" id="PRU00267"/>
    </source>
</evidence>
<comment type="caution">
    <text evidence="5">The sequence shown here is derived from an EMBL/GenBank/DDBJ whole genome shotgun (WGS) entry which is preliminary data.</text>
</comment>
<dbReference type="PROSITE" id="PS50118">
    <property type="entry name" value="HMG_BOX_2"/>
    <property type="match status" value="2"/>
</dbReference>
<evidence type="ECO:0000259" key="4">
    <source>
        <dbReference type="PROSITE" id="PS50118"/>
    </source>
</evidence>
<evidence type="ECO:0000313" key="5">
    <source>
        <dbReference type="EMBL" id="PAV21341.1"/>
    </source>
</evidence>
<feature type="region of interest" description="Disordered" evidence="3">
    <location>
        <begin position="159"/>
        <end position="241"/>
    </location>
</feature>
<name>A0A286UP08_9AGAM</name>
<feature type="DNA-binding region" description="HMG box" evidence="2">
    <location>
        <begin position="573"/>
        <end position="645"/>
    </location>
</feature>
<feature type="compositionally biased region" description="Polar residues" evidence="3">
    <location>
        <begin position="219"/>
        <end position="235"/>
    </location>
</feature>
<dbReference type="Pfam" id="PF00505">
    <property type="entry name" value="HMG_box"/>
    <property type="match status" value="1"/>
</dbReference>
<organism evidence="5 6">
    <name type="scientific">Pyrrhoderma noxium</name>
    <dbReference type="NCBI Taxonomy" id="2282107"/>
    <lineage>
        <taxon>Eukaryota</taxon>
        <taxon>Fungi</taxon>
        <taxon>Dikarya</taxon>
        <taxon>Basidiomycota</taxon>
        <taxon>Agaricomycotina</taxon>
        <taxon>Agaricomycetes</taxon>
        <taxon>Hymenochaetales</taxon>
        <taxon>Hymenochaetaceae</taxon>
        <taxon>Pyrrhoderma</taxon>
    </lineage>
</organism>
<feature type="region of interest" description="Disordered" evidence="3">
    <location>
        <begin position="695"/>
        <end position="747"/>
    </location>
</feature>
<protein>
    <recommendedName>
        <fullName evidence="4">HMG box domain-containing protein</fullName>
    </recommendedName>
</protein>
<dbReference type="PANTHER" id="PTHR48112">
    <property type="entry name" value="HIGH MOBILITY GROUP PROTEIN DSP1"/>
    <property type="match status" value="1"/>
</dbReference>
<proteinExistence type="predicted"/>
<dbReference type="InParanoid" id="A0A286UP08"/>
<dbReference type="GO" id="GO:0005634">
    <property type="term" value="C:nucleus"/>
    <property type="evidence" value="ECO:0007669"/>
    <property type="project" value="UniProtKB-UniRule"/>
</dbReference>
<feature type="DNA-binding region" description="HMG box" evidence="2">
    <location>
        <begin position="467"/>
        <end position="538"/>
    </location>
</feature>
<feature type="compositionally biased region" description="Low complexity" evidence="3">
    <location>
        <begin position="206"/>
        <end position="218"/>
    </location>
</feature>
<reference evidence="5 6" key="1">
    <citation type="journal article" date="2017" name="Mol. Ecol.">
        <title>Comparative and population genomic landscape of Phellinus noxius: A hypervariable fungus causing root rot in trees.</title>
        <authorList>
            <person name="Chung C.L."/>
            <person name="Lee T.J."/>
            <person name="Akiba M."/>
            <person name="Lee H.H."/>
            <person name="Kuo T.H."/>
            <person name="Liu D."/>
            <person name="Ke H.M."/>
            <person name="Yokoi T."/>
            <person name="Roa M.B."/>
            <person name="Lu M.J."/>
            <person name="Chang Y.Y."/>
            <person name="Ann P.J."/>
            <person name="Tsai J.N."/>
            <person name="Chen C.Y."/>
            <person name="Tzean S.S."/>
            <person name="Ota Y."/>
            <person name="Hattori T."/>
            <person name="Sahashi N."/>
            <person name="Liou R.F."/>
            <person name="Kikuchi T."/>
            <person name="Tsai I.J."/>
        </authorList>
    </citation>
    <scope>NUCLEOTIDE SEQUENCE [LARGE SCALE GENOMIC DNA]</scope>
    <source>
        <strain evidence="5 6">FFPRI411160</strain>
    </source>
</reference>
<feature type="domain" description="HMG box" evidence="4">
    <location>
        <begin position="467"/>
        <end position="538"/>
    </location>
</feature>
<feature type="compositionally biased region" description="Polar residues" evidence="3">
    <location>
        <begin position="430"/>
        <end position="461"/>
    </location>
</feature>
<dbReference type="STRING" id="2282107.A0A286UP08"/>
<sequence length="747" mass="80958">MDSLGFTDGAFFGGINELSSLPNGFDYTSGTGGGDMYTQGFGMGIDGLGLGLDLDSPMEWKDPTSSAALDAQQQNYQQYQQDIQGQTMTTSTDPLFLPLPSSSSPTFPLISTGMGFGRMLQQVPPLSVSPRDLELASSVGMGATSSSVPAHTPAWATNLFGNNASSDGSGQAQAQAQGHGRSASDACVPTFTSLGFTNEQQHQNGPHSSIPIPIPASSVPNNGSNAEAQQQQQAFVPSHAHSLSAPSLVQLFQPSSSAPAAHQSSQSFPFPAYDGSSPSPDFITGDRMREPDSGPTRRRTGNWGRMRSVSQQVNKGLKEAQRAMVLPIRNTNGSPTSRPTVNVKLEDKETDMRTVRARSGSGSGYYMNLRMGGEEGDAMATVRRKKRSGSSSSAALNGDVSPLLPAALLSLPSSRASSAEKEVSPGPNYSLKQHATQRGQSNSSPLREQHVQPNLTQTPQRSELRPPKLAPSAWQLFFTDWINRRQMMHGAERKLNVAQAAKEAGAEYARLSNSEKEPYKHRSRELKKIREREVAEWQRTLTPEDIKKENAYRTAQRRAGKSRRGNIKDPNAPKKPLSAYFMFLQWIRADEERVRKVFGEERETTAQSVLAAETWRNMSDEEKKPFLAQAEKEKLAYEAARRLYEEGTVSFEQTISFGDTPAQPYVVGSNAGETTFFVGQQFGFGGNIVNNNDNNGNWLSTPSASGSGSGTARAWSNSTSGEEDSEVEATGGTESEGCVEEEVKRKL</sequence>
<feature type="region of interest" description="Disordered" evidence="3">
    <location>
        <begin position="416"/>
        <end position="468"/>
    </location>
</feature>
<feature type="compositionally biased region" description="Low complexity" evidence="3">
    <location>
        <begin position="695"/>
        <end position="716"/>
    </location>
</feature>
<dbReference type="InterPro" id="IPR009071">
    <property type="entry name" value="HMG_box_dom"/>
</dbReference>
<feature type="domain" description="HMG box" evidence="4">
    <location>
        <begin position="573"/>
        <end position="645"/>
    </location>
</feature>
<keyword evidence="1 2" id="KW-0238">DNA-binding</keyword>
<feature type="compositionally biased region" description="Polar residues" evidence="3">
    <location>
        <begin position="190"/>
        <end position="205"/>
    </location>
</feature>
<keyword evidence="2" id="KW-0539">Nucleus</keyword>
<dbReference type="AlphaFoldDB" id="A0A286UP08"/>
<accession>A0A286UP08</accession>
<dbReference type="PANTHER" id="PTHR48112:SF22">
    <property type="entry name" value="MITOCHONDRIAL TRANSCRIPTION FACTOR A, ISOFORM B"/>
    <property type="match status" value="1"/>
</dbReference>
<keyword evidence="6" id="KW-1185">Reference proteome</keyword>
<dbReference type="Gene3D" id="1.10.30.10">
    <property type="entry name" value="High mobility group box domain"/>
    <property type="match status" value="2"/>
</dbReference>